<keyword evidence="2" id="KW-1185">Reference proteome</keyword>
<accession>A0ABV5UUX7</accession>
<evidence type="ECO:0000313" key="1">
    <source>
        <dbReference type="EMBL" id="MFB9716025.1"/>
    </source>
</evidence>
<sequence>MGHEHASTTGIYQFVSDDFRNSTLRAALDRTMDEVLGVQMRGQW</sequence>
<comment type="caution">
    <text evidence="1">The sequence shown here is derived from an EMBL/GenBank/DDBJ whole genome shotgun (WGS) entry which is preliminary data.</text>
</comment>
<name>A0ABV5UUX7_9MICC</name>
<proteinExistence type="predicted"/>
<dbReference type="RefSeq" id="WP_345046052.1">
    <property type="nucleotide sequence ID" value="NZ_BAABED010000001.1"/>
</dbReference>
<reference evidence="1 2" key="1">
    <citation type="submission" date="2024-09" db="EMBL/GenBank/DDBJ databases">
        <authorList>
            <person name="Sun Q."/>
            <person name="Mori K."/>
        </authorList>
    </citation>
    <scope>NUCLEOTIDE SEQUENCE [LARGE SCALE GENOMIC DNA]</scope>
    <source>
        <strain evidence="1 2">JCM 13519</strain>
    </source>
</reference>
<evidence type="ECO:0000313" key="2">
    <source>
        <dbReference type="Proteomes" id="UP001589536"/>
    </source>
</evidence>
<protein>
    <recommendedName>
        <fullName evidence="3">Integrase</fullName>
    </recommendedName>
</protein>
<dbReference type="EMBL" id="JBHMBH010000040">
    <property type="protein sequence ID" value="MFB9716025.1"/>
    <property type="molecule type" value="Genomic_DNA"/>
</dbReference>
<organism evidence="1 2">
    <name type="scientific">Arthrobacter methylotrophus</name>
    <dbReference type="NCBI Taxonomy" id="121291"/>
    <lineage>
        <taxon>Bacteria</taxon>
        <taxon>Bacillati</taxon>
        <taxon>Actinomycetota</taxon>
        <taxon>Actinomycetes</taxon>
        <taxon>Micrococcales</taxon>
        <taxon>Micrococcaceae</taxon>
        <taxon>Arthrobacter</taxon>
    </lineage>
</organism>
<gene>
    <name evidence="1" type="ORF">ACFFPI_18170</name>
</gene>
<evidence type="ECO:0008006" key="3">
    <source>
        <dbReference type="Google" id="ProtNLM"/>
    </source>
</evidence>
<dbReference type="Proteomes" id="UP001589536">
    <property type="component" value="Unassembled WGS sequence"/>
</dbReference>